<evidence type="ECO:0000313" key="3">
    <source>
        <dbReference type="Proteomes" id="UP000838686"/>
    </source>
</evidence>
<reference evidence="2" key="1">
    <citation type="submission" date="2022-01" db="EMBL/GenBank/DDBJ databases">
        <authorList>
            <person name="Criscuolo A."/>
        </authorList>
    </citation>
    <scope>NUCLEOTIDE SEQUENCE</scope>
    <source>
        <strain evidence="2">CIP111893</strain>
    </source>
</reference>
<keyword evidence="3" id="KW-1185">Reference proteome</keyword>
<dbReference type="RefSeq" id="WP_236339659.1">
    <property type="nucleotide sequence ID" value="NZ_CAKMMF010000005.1"/>
</dbReference>
<sequence>MAIIQRAAMGEMPEDILRAIGKNGLNASSETLLMTAAKGGIIKPGLWKGSITANDISQLTPSQLKEMDKLLQAGKILDDAEIQRVGDTTVPNPIKPPEKPPVTKGTGKLPNRIFDEYGNPLPYGFSNVKQYNDFVKVMKADLPAGTQILFQGSSVSGKSYKSGKVFDEGRVSDFDIALVNDDLFLEALEIGRKGGFKMKTDSNRIGPLDKDQLAELGLKKLIDKLSKEAGRPVSFMLCESVEQALKRPSLMVTP</sequence>
<gene>
    <name evidence="2" type="ORF">PAECIP111893_01309</name>
</gene>
<evidence type="ECO:0000256" key="1">
    <source>
        <dbReference type="SAM" id="MobiDB-lite"/>
    </source>
</evidence>
<comment type="caution">
    <text evidence="2">The sequence shown here is derived from an EMBL/GenBank/DDBJ whole genome shotgun (WGS) entry which is preliminary data.</text>
</comment>
<protein>
    <submittedName>
        <fullName evidence="2">Uncharacterized protein</fullName>
    </submittedName>
</protein>
<name>A0ABN8GCE6_9BACL</name>
<dbReference type="EMBL" id="CAKMMF010000005">
    <property type="protein sequence ID" value="CAH1199315.1"/>
    <property type="molecule type" value="Genomic_DNA"/>
</dbReference>
<dbReference type="Proteomes" id="UP000838686">
    <property type="component" value="Unassembled WGS sequence"/>
</dbReference>
<organism evidence="2 3">
    <name type="scientific">Paenibacillus plantiphilus</name>
    <dbReference type="NCBI Taxonomy" id="2905650"/>
    <lineage>
        <taxon>Bacteria</taxon>
        <taxon>Bacillati</taxon>
        <taxon>Bacillota</taxon>
        <taxon>Bacilli</taxon>
        <taxon>Bacillales</taxon>
        <taxon>Paenibacillaceae</taxon>
        <taxon>Paenibacillus</taxon>
    </lineage>
</organism>
<feature type="region of interest" description="Disordered" evidence="1">
    <location>
        <begin position="87"/>
        <end position="108"/>
    </location>
</feature>
<accession>A0ABN8GCE6</accession>
<evidence type="ECO:0000313" key="2">
    <source>
        <dbReference type="EMBL" id="CAH1199315.1"/>
    </source>
</evidence>
<proteinExistence type="predicted"/>